<dbReference type="OrthoDB" id="9799970at2"/>
<feature type="compositionally biased region" description="Pro residues" evidence="1">
    <location>
        <begin position="31"/>
        <end position="49"/>
    </location>
</feature>
<evidence type="ECO:0000313" key="5">
    <source>
        <dbReference type="Proteomes" id="UP000268652"/>
    </source>
</evidence>
<feature type="compositionally biased region" description="Low complexity" evidence="1">
    <location>
        <begin position="50"/>
        <end position="61"/>
    </location>
</feature>
<dbReference type="EMBL" id="RBDY01000021">
    <property type="protein sequence ID" value="RKN17779.1"/>
    <property type="molecule type" value="Genomic_DNA"/>
</dbReference>
<proteinExistence type="predicted"/>
<feature type="region of interest" description="Disordered" evidence="1">
    <location>
        <begin position="1"/>
        <end position="61"/>
    </location>
</feature>
<dbReference type="Pfam" id="PF13539">
    <property type="entry name" value="Peptidase_M15_4"/>
    <property type="match status" value="1"/>
</dbReference>
<dbReference type="Proteomes" id="UP000268652">
    <property type="component" value="Unassembled WGS sequence"/>
</dbReference>
<organism evidence="3 6">
    <name type="scientific">Streptomyces radicis</name>
    <dbReference type="NCBI Taxonomy" id="1750517"/>
    <lineage>
        <taxon>Bacteria</taxon>
        <taxon>Bacillati</taxon>
        <taxon>Actinomycetota</taxon>
        <taxon>Actinomycetes</taxon>
        <taxon>Kitasatosporales</taxon>
        <taxon>Streptomycetaceae</taxon>
        <taxon>Streptomyces</taxon>
    </lineage>
</organism>
<dbReference type="EMBL" id="RBDX01000023">
    <property type="protein sequence ID" value="RKN06003.1"/>
    <property type="molecule type" value="Genomic_DNA"/>
</dbReference>
<dbReference type="Gene3D" id="3.30.1380.10">
    <property type="match status" value="1"/>
</dbReference>
<evidence type="ECO:0000256" key="1">
    <source>
        <dbReference type="SAM" id="MobiDB-lite"/>
    </source>
</evidence>
<keyword evidence="5" id="KW-1185">Reference proteome</keyword>
<sequence>MAATACSGGQGSDDSDNSDDRTGSPSADPTPSEPPESPQPPEPPEPPTADPTTPDPQGADPVVREVPVEQWEEMVAVGMWREGCPATREDLRRVEINHVDFDGEIARGVLVVNADVADSAVRVFTRLFEERFPIRRMRPVEEYEGDNEASMADDNTAAYNCRRPDQINAPEAESPHANGRAIDINPRENPWRDPRCACWSPGAEFAERDEGRGKILEGGLVWRAFTDEGWIWQNIDVPDYMHFDTGYPSGPFAPDAARETADPRVDSR</sequence>
<feature type="region of interest" description="Disordered" evidence="1">
    <location>
        <begin position="167"/>
        <end position="186"/>
    </location>
</feature>
<dbReference type="Proteomes" id="UP000275024">
    <property type="component" value="Unassembled WGS sequence"/>
</dbReference>
<dbReference type="AlphaFoldDB" id="A0A3A9W0M9"/>
<comment type="caution">
    <text evidence="3">The sequence shown here is derived from an EMBL/GenBank/DDBJ whole genome shotgun (WGS) entry which is preliminary data.</text>
</comment>
<evidence type="ECO:0000313" key="4">
    <source>
        <dbReference type="EMBL" id="RKN17779.1"/>
    </source>
</evidence>
<reference evidence="5 6" key="1">
    <citation type="submission" date="2018-09" db="EMBL/GenBank/DDBJ databases">
        <title>Streptomyces sp. nov. DS1-2, an endophytic actinomycete isolated from roots of Dendrobium scabrilingue.</title>
        <authorList>
            <person name="Kuncharoen N."/>
            <person name="Kudo T."/>
            <person name="Ohkuma M."/>
            <person name="Yuki M."/>
            <person name="Tanasupawat S."/>
        </authorList>
    </citation>
    <scope>NUCLEOTIDE SEQUENCE [LARGE SCALE GENOMIC DNA]</scope>
    <source>
        <strain evidence="3 6">AZ1-7</strain>
        <strain evidence="4 5">DS1-2</strain>
    </source>
</reference>
<dbReference type="InterPro" id="IPR009045">
    <property type="entry name" value="Zn_M74/Hedgehog-like"/>
</dbReference>
<gene>
    <name evidence="4" type="ORF">D7318_23070</name>
    <name evidence="3" type="ORF">D7319_23640</name>
</gene>
<protein>
    <submittedName>
        <fullName evidence="3">M15 family peptidase</fullName>
    </submittedName>
</protein>
<evidence type="ECO:0000259" key="2">
    <source>
        <dbReference type="Pfam" id="PF13539"/>
    </source>
</evidence>
<dbReference type="InterPro" id="IPR039561">
    <property type="entry name" value="Peptidase_M15C"/>
</dbReference>
<dbReference type="SUPFAM" id="SSF55166">
    <property type="entry name" value="Hedgehog/DD-peptidase"/>
    <property type="match status" value="1"/>
</dbReference>
<accession>A0A3A9W0M9</accession>
<dbReference type="GO" id="GO:0008233">
    <property type="term" value="F:peptidase activity"/>
    <property type="evidence" value="ECO:0007669"/>
    <property type="project" value="InterPro"/>
</dbReference>
<feature type="domain" description="Peptidase M15C" evidence="2">
    <location>
        <begin position="171"/>
        <end position="244"/>
    </location>
</feature>
<evidence type="ECO:0000313" key="6">
    <source>
        <dbReference type="Proteomes" id="UP000275024"/>
    </source>
</evidence>
<name>A0A3A9W0M9_9ACTN</name>
<evidence type="ECO:0000313" key="3">
    <source>
        <dbReference type="EMBL" id="RKN06003.1"/>
    </source>
</evidence>